<feature type="region of interest" description="Disordered" evidence="8">
    <location>
        <begin position="1387"/>
        <end position="1406"/>
    </location>
</feature>
<evidence type="ECO:0000313" key="12">
    <source>
        <dbReference type="EMBL" id="PRP79753.1"/>
    </source>
</evidence>
<feature type="transmembrane region" description="Helical" evidence="9">
    <location>
        <begin position="1487"/>
        <end position="1507"/>
    </location>
</feature>
<dbReference type="GO" id="GO:0016020">
    <property type="term" value="C:membrane"/>
    <property type="evidence" value="ECO:0007669"/>
    <property type="project" value="UniProtKB-SubCell"/>
</dbReference>
<evidence type="ECO:0000256" key="3">
    <source>
        <dbReference type="ARBA" id="ARBA00022692"/>
    </source>
</evidence>
<keyword evidence="6 9" id="KW-1133">Transmembrane helix</keyword>
<dbReference type="PANTHER" id="PTHR48041:SF91">
    <property type="entry name" value="ABC TRANSPORTER G FAMILY MEMBER 28"/>
    <property type="match status" value="1"/>
</dbReference>
<evidence type="ECO:0000259" key="11">
    <source>
        <dbReference type="PROSITE" id="PS50893"/>
    </source>
</evidence>
<keyword evidence="3 9" id="KW-0812">Transmembrane</keyword>
<feature type="compositionally biased region" description="Basic and acidic residues" evidence="8">
    <location>
        <begin position="235"/>
        <end position="247"/>
    </location>
</feature>
<feature type="region of interest" description="Disordered" evidence="8">
    <location>
        <begin position="1313"/>
        <end position="1337"/>
    </location>
</feature>
<dbReference type="GO" id="GO:0005524">
    <property type="term" value="F:ATP binding"/>
    <property type="evidence" value="ECO:0007669"/>
    <property type="project" value="UniProtKB-KW"/>
</dbReference>
<feature type="domain" description="ABC transporter" evidence="11">
    <location>
        <begin position="1027"/>
        <end position="1266"/>
    </location>
</feature>
<evidence type="ECO:0000256" key="6">
    <source>
        <dbReference type="ARBA" id="ARBA00022989"/>
    </source>
</evidence>
<dbReference type="Proteomes" id="UP000241769">
    <property type="component" value="Unassembled WGS sequence"/>
</dbReference>
<keyword evidence="5" id="KW-0067">ATP-binding</keyword>
<evidence type="ECO:0000256" key="2">
    <source>
        <dbReference type="ARBA" id="ARBA00022448"/>
    </source>
</evidence>
<dbReference type="GO" id="GO:0016887">
    <property type="term" value="F:ATP hydrolysis activity"/>
    <property type="evidence" value="ECO:0007669"/>
    <property type="project" value="InterPro"/>
</dbReference>
<dbReference type="Pfam" id="PF00005">
    <property type="entry name" value="ABC_tran"/>
    <property type="match status" value="1"/>
</dbReference>
<dbReference type="EMBL" id="MDYQ01000172">
    <property type="protein sequence ID" value="PRP79753.1"/>
    <property type="molecule type" value="Genomic_DNA"/>
</dbReference>
<protein>
    <submittedName>
        <fullName evidence="12">Abc transporter family protein</fullName>
    </submittedName>
</protein>
<dbReference type="Gene3D" id="3.40.50.300">
    <property type="entry name" value="P-loop containing nucleotide triphosphate hydrolases"/>
    <property type="match status" value="1"/>
</dbReference>
<dbReference type="SMART" id="SM00382">
    <property type="entry name" value="AAA"/>
    <property type="match status" value="1"/>
</dbReference>
<evidence type="ECO:0000256" key="1">
    <source>
        <dbReference type="ARBA" id="ARBA00004141"/>
    </source>
</evidence>
<dbReference type="InterPro" id="IPR003593">
    <property type="entry name" value="AAA+_ATPase"/>
</dbReference>
<reference evidence="12 13" key="1">
    <citation type="journal article" date="2018" name="Genome Biol. Evol.">
        <title>Multiple Roots of Fruiting Body Formation in Amoebozoa.</title>
        <authorList>
            <person name="Hillmann F."/>
            <person name="Forbes G."/>
            <person name="Novohradska S."/>
            <person name="Ferling I."/>
            <person name="Riege K."/>
            <person name="Groth M."/>
            <person name="Westermann M."/>
            <person name="Marz M."/>
            <person name="Spaller T."/>
            <person name="Winckler T."/>
            <person name="Schaap P."/>
            <person name="Glockner G."/>
        </authorList>
    </citation>
    <scope>NUCLEOTIDE SEQUENCE [LARGE SCALE GENOMIC DNA]</scope>
    <source>
        <strain evidence="12 13">Jena</strain>
    </source>
</reference>
<gene>
    <name evidence="12" type="ORF">PROFUN_12615</name>
</gene>
<dbReference type="InterPro" id="IPR050352">
    <property type="entry name" value="ABCG_transporters"/>
</dbReference>
<dbReference type="SUPFAM" id="SSF52540">
    <property type="entry name" value="P-loop containing nucleoside triphosphate hydrolases"/>
    <property type="match status" value="1"/>
</dbReference>
<keyword evidence="7 9" id="KW-0472">Membrane</keyword>
<dbReference type="InterPro" id="IPR003439">
    <property type="entry name" value="ABC_transporter-like_ATP-bd"/>
</dbReference>
<accession>A0A2P6N734</accession>
<evidence type="ECO:0000256" key="7">
    <source>
        <dbReference type="ARBA" id="ARBA00023136"/>
    </source>
</evidence>
<feature type="transmembrane region" description="Helical" evidence="9">
    <location>
        <begin position="952"/>
        <end position="971"/>
    </location>
</feature>
<feature type="signal peptide" evidence="10">
    <location>
        <begin position="1"/>
        <end position="29"/>
    </location>
</feature>
<sequence length="1977" mass="221248">MITTVNARLLIVLLVTCLGLGAFTGCTISDDVAPNVTLPAFSNYSWCHTNNDFVGPFSLLRTIYNHTVYNSTDALTNNTFHTLCRYQRLEDPLSYLCKDFTYMVPMAIPVIDEDVLWHINSSSLGLPRFRRTVLALADVNNHLHLIDANQEKVVYHGDKKAHPLPRSKGDTITLRRDFTSLINQSWTPSFVSQMDTVEVYGMAYLLSNNGNEMKIWRVQASPLPTNLTDSLPIDTSERKRDDQKKDPFDALRVTATSPLHLQECLHINMDYKDLQMAKISLKTNDTLNPLKEVIVLAYLSVDGTFIRFVEYVYLVPPVNDNSTLCENVIRGEIFQWNIVRTATPGDKKFDRPLRMSMSIHQGIRDAAQTDRLCDSWSQSRYLIHLYDDRSAWTFPFNDYNLRPEIVNRNGSWIGAKNRRITLDVKRAVTTLNEGETLTSVSSFGSCFTPATQPSQSLWLTFGVNNASGLGTGEVRMVPMPDFSNHRFDCATSDLLIAGTSTPLIRVDLTIAGAAGNYCVDLWPKCPKDSALYEGSCVSRLSGVRTLSFPVHIQDVQPRAITSAVVQILPDGSIGKTAGNHHSLIFVSGLSDLFVNGFSLAKGESMLRNDTGYFAKLNHRHNPSISHMSPSSNGQHVWTLNEYPFAEIDSRLRSQEYCANNSDADPPPLFDQLCQEYYPVEIISPTDYISHYSMCPLGKQVCPLIKDSVILEMRVGYFSLSPATLIDCQPGYYCVDGQAIPCASGFICPNSSMIEPQRCTYDPNLRTTCYPMGLAEPASCPRGHICDRPDTPPVATPPGYFLDTSDPSPNLLHTMQLCESGYYCPIASSFNKTDKPNCPVGHYCPNPSTVIQCAEYSGSGPMNTYCPEGSVSPIICPAGFFCPKPYYSKECDEHTYCPEGSPQPIPCPCGNFCQNTTTIEICPSGYWCPEGSLAPRKCRFMSACPTGSCIETIYFFLLLTFFFSLRFIWMILRGYLPSFIYEGKHLPGEQESAKSMKKAALLSAMDFTFAGWGVISSSFPTKQYLLNIEMSMIDYTVKGKRIISGICGQFDSGKVTAIMGPSGSGKTTLLSILSGQISPTNGQILINGQEENMSNFRTIMGFVPQKSSDIMLRTLTVKETITFYAKMKASRMLSRNQVETMVSRTIQLLGLERVQNTIIGDEKVRGVSGGELKRVNIGIELVGEPTLLYLDEPTSGLDSTITVEIMSTLRRIATLGLTIVTVIHQPRFEVFDMFDNVMILGNQGKTVYFGPSKMCEAYFKKIGYKRSRHTNPADFFLDIANGRATPEANPLSSSPHIVWENNGTILLQKIEEEKEQKKGERMSHKRTPSTEYRRGRSGASIRELTMSSTPRFGEGKIDPQSPSLDLSLTGEDLLTSIAGLTNRLKRNLANTPREPESSPLLSMNPNLRDTQDSFVTQSSTSPVRTRSSNHTIAPLWSQLWLFFLRAIIQQMREPKAILVGIFMACIGAAAIGASNMGSHFPKDPIQPIHNLLSLACGLVAIQASIRIFGGEQTVFWRETRSGISAPVYFLAKNLAHLPFLAVYPLAVLSIFSFIAPPQGSFLMTYLVLLAGFFCCSGMGYIVSILFISSNATIVGCLYPLGCNIFAGVSPTLYDLRTSTFGRVMTDISYARWMVESLLITEFDGQPGGINQFKQGLENSGYNMKHQWGAIWMLAIYGIVFRAVAMLTLILTNQGNRWAKPTKQKKKQGQATSRVDCRRSLNYKYKYQPADHKRIIDLYIMRKTTRTKRCLQCRSKSTVWRKGPKGTTGLCNVCFNIHYVLTWAEACGVRYHRALKSPDKFAEYVEYLRLAGLRIDEQGDYVRITPSECLETQQISQLDPTRGHNEERLHNPPEDSDDQTSEDQTHDDQEAVLRKEQKQEDREEETHLWHDLFNALRLIDGNFTILDICERTHSGAQKTYISTPITCGWKNQHSSLFEPPTHVSVLVDVKPTEAERGEEKGKERLYKYPFPYPTIWHSE</sequence>
<organism evidence="12 13">
    <name type="scientific">Planoprotostelium fungivorum</name>
    <dbReference type="NCBI Taxonomy" id="1890364"/>
    <lineage>
        <taxon>Eukaryota</taxon>
        <taxon>Amoebozoa</taxon>
        <taxon>Evosea</taxon>
        <taxon>Variosea</taxon>
        <taxon>Cavosteliida</taxon>
        <taxon>Cavosteliaceae</taxon>
        <taxon>Planoprotostelium</taxon>
    </lineage>
</organism>
<dbReference type="Pfam" id="PF19055">
    <property type="entry name" value="ABC2_membrane_7"/>
    <property type="match status" value="2"/>
</dbReference>
<feature type="transmembrane region" description="Helical" evidence="9">
    <location>
        <begin position="1668"/>
        <end position="1689"/>
    </location>
</feature>
<evidence type="ECO:0000313" key="13">
    <source>
        <dbReference type="Proteomes" id="UP000241769"/>
    </source>
</evidence>
<evidence type="ECO:0000256" key="10">
    <source>
        <dbReference type="SAM" id="SignalP"/>
    </source>
</evidence>
<feature type="compositionally biased region" description="Basic and acidic residues" evidence="8">
    <location>
        <begin position="1839"/>
        <end position="1851"/>
    </location>
</feature>
<keyword evidence="4" id="KW-0547">Nucleotide-binding</keyword>
<name>A0A2P6N734_9EUKA</name>
<dbReference type="InterPro" id="IPR017871">
    <property type="entry name" value="ABC_transporter-like_CS"/>
</dbReference>
<evidence type="ECO:0000256" key="9">
    <source>
        <dbReference type="SAM" id="Phobius"/>
    </source>
</evidence>
<proteinExistence type="predicted"/>
<feature type="transmembrane region" description="Helical" evidence="9">
    <location>
        <begin position="1560"/>
        <end position="1585"/>
    </location>
</feature>
<keyword evidence="13" id="KW-1185">Reference proteome</keyword>
<keyword evidence="10" id="KW-0732">Signal</keyword>
<dbReference type="InterPro" id="IPR027417">
    <property type="entry name" value="P-loop_NTPase"/>
</dbReference>
<feature type="region of interest" description="Disordered" evidence="8">
    <location>
        <begin position="1831"/>
        <end position="1880"/>
    </location>
</feature>
<dbReference type="FunFam" id="3.40.50.300:FF:000367">
    <property type="entry name" value="ABC transporter G family member 24"/>
    <property type="match status" value="1"/>
</dbReference>
<dbReference type="InterPro" id="IPR043926">
    <property type="entry name" value="ABCG_dom"/>
</dbReference>
<comment type="subcellular location">
    <subcellularLocation>
        <location evidence="1">Membrane</location>
        <topology evidence="1">Multi-pass membrane protein</topology>
    </subcellularLocation>
</comment>
<evidence type="ECO:0000256" key="8">
    <source>
        <dbReference type="SAM" id="MobiDB-lite"/>
    </source>
</evidence>
<dbReference type="PROSITE" id="PS00211">
    <property type="entry name" value="ABC_TRANSPORTER_1"/>
    <property type="match status" value="1"/>
</dbReference>
<dbReference type="PANTHER" id="PTHR48041">
    <property type="entry name" value="ABC TRANSPORTER G FAMILY MEMBER 28"/>
    <property type="match status" value="1"/>
</dbReference>
<dbReference type="STRING" id="1890364.A0A2P6N734"/>
<dbReference type="GO" id="GO:0140359">
    <property type="term" value="F:ABC-type transporter activity"/>
    <property type="evidence" value="ECO:0007669"/>
    <property type="project" value="InterPro"/>
</dbReference>
<keyword evidence="2" id="KW-0813">Transport</keyword>
<dbReference type="SMART" id="SM01411">
    <property type="entry name" value="Ephrin_rec_like"/>
    <property type="match status" value="3"/>
</dbReference>
<feature type="transmembrane region" description="Helical" evidence="9">
    <location>
        <begin position="1592"/>
        <end position="1612"/>
    </location>
</feature>
<evidence type="ECO:0000256" key="5">
    <source>
        <dbReference type="ARBA" id="ARBA00022840"/>
    </source>
</evidence>
<evidence type="ECO:0000256" key="4">
    <source>
        <dbReference type="ARBA" id="ARBA00022741"/>
    </source>
</evidence>
<feature type="transmembrane region" description="Helical" evidence="9">
    <location>
        <begin position="1528"/>
        <end position="1554"/>
    </location>
</feature>
<feature type="region of interest" description="Disordered" evidence="8">
    <location>
        <begin position="227"/>
        <end position="247"/>
    </location>
</feature>
<dbReference type="OrthoDB" id="10255127at2759"/>
<dbReference type="InParanoid" id="A0A2P6N734"/>
<feature type="transmembrane region" description="Helical" evidence="9">
    <location>
        <begin position="1456"/>
        <end position="1475"/>
    </location>
</feature>
<feature type="compositionally biased region" description="Basic and acidic residues" evidence="8">
    <location>
        <begin position="1861"/>
        <end position="1880"/>
    </location>
</feature>
<dbReference type="PROSITE" id="PS50893">
    <property type="entry name" value="ABC_TRANSPORTER_2"/>
    <property type="match status" value="1"/>
</dbReference>
<comment type="caution">
    <text evidence="12">The sequence shown here is derived from an EMBL/GenBank/DDBJ whole genome shotgun (WGS) entry which is preliminary data.</text>
</comment>
<feature type="chain" id="PRO_5015121163" evidence="10">
    <location>
        <begin position="30"/>
        <end position="1977"/>
    </location>
</feature>